<reference evidence="1 2" key="1">
    <citation type="journal article" date="2015" name="Biotechnol. Biofuels">
        <title>Enhanced degradation of softwood versus hardwood by the white-rot fungus Pycnoporus coccineus.</title>
        <authorList>
            <person name="Couturier M."/>
            <person name="Navarro D."/>
            <person name="Chevret D."/>
            <person name="Henrissat B."/>
            <person name="Piumi F."/>
            <person name="Ruiz-Duenas F.J."/>
            <person name="Martinez A.T."/>
            <person name="Grigoriev I.V."/>
            <person name="Riley R."/>
            <person name="Lipzen A."/>
            <person name="Berrin J.G."/>
            <person name="Master E.R."/>
            <person name="Rosso M.N."/>
        </authorList>
    </citation>
    <scope>NUCLEOTIDE SEQUENCE [LARGE SCALE GENOMIC DNA]</scope>
    <source>
        <strain evidence="1 2">BRFM310</strain>
    </source>
</reference>
<name>A0A1Y2IAP7_TRAC3</name>
<accession>A0A1Y2IAP7</accession>
<dbReference type="Proteomes" id="UP000193067">
    <property type="component" value="Unassembled WGS sequence"/>
</dbReference>
<dbReference type="EMBL" id="KZ084150">
    <property type="protein sequence ID" value="OSC97512.1"/>
    <property type="molecule type" value="Genomic_DNA"/>
</dbReference>
<dbReference type="OrthoDB" id="2893568at2759"/>
<organism evidence="1 2">
    <name type="scientific">Trametes coccinea (strain BRFM310)</name>
    <name type="common">Pycnoporus coccineus</name>
    <dbReference type="NCBI Taxonomy" id="1353009"/>
    <lineage>
        <taxon>Eukaryota</taxon>
        <taxon>Fungi</taxon>
        <taxon>Dikarya</taxon>
        <taxon>Basidiomycota</taxon>
        <taxon>Agaricomycotina</taxon>
        <taxon>Agaricomycetes</taxon>
        <taxon>Polyporales</taxon>
        <taxon>Polyporaceae</taxon>
        <taxon>Trametes</taxon>
    </lineage>
</organism>
<evidence type="ECO:0000313" key="2">
    <source>
        <dbReference type="Proteomes" id="UP000193067"/>
    </source>
</evidence>
<evidence type="ECO:0000313" key="1">
    <source>
        <dbReference type="EMBL" id="OSC97512.1"/>
    </source>
</evidence>
<keyword evidence="2" id="KW-1185">Reference proteome</keyword>
<dbReference type="AlphaFoldDB" id="A0A1Y2IAP7"/>
<proteinExistence type="predicted"/>
<dbReference type="STRING" id="1353009.A0A1Y2IAP7"/>
<protein>
    <submittedName>
        <fullName evidence="1">Uncharacterized protein</fullName>
    </submittedName>
</protein>
<sequence>MDPELVQPMTQEVLPPTSLLPDGASAYQMDISTPENPIDHPLTEQDIQQLSSRRDLLSLSGHLILPPGRSSFILPANAPRNPFWMLQELNLKATSDAIAAFATMVVGLSCLKRLSLQVLCGDPSMPAIPPVSLIATIARMCDDVVLRSLCVRAHGDDAGPEALALVEDTRIHAPDVHVYYRDFLPLIRILAIREFRFDLPWTFHLDDDLLSYMAEQWSHLEHFHLATAPYAKVHPGTTLAAFPDFGVHCPRLETLGFPFDGTTFGGRDDSPPVVNLGEEYYSQADQCTALHVVNSPIKMDPDDQFEVALFLSYVFPRLSEITGSFSDAGAGYARAWDMVEDRVRALSAIRENERERNAP</sequence>
<gene>
    <name evidence="1" type="ORF">PYCCODRAFT_1440175</name>
</gene>